<dbReference type="EMBL" id="JBFOCI010000007">
    <property type="protein sequence ID" value="MEW9808210.1"/>
    <property type="molecule type" value="Genomic_DNA"/>
</dbReference>
<gene>
    <name evidence="1" type="ORF">ABUE31_19655</name>
</gene>
<sequence>MNINALRLGCPKIAVRQKVGQGREAVTKKNRDFASLLDDLFVAAEKPADAPPRTTIPFDYLAVAEELHSGRIRVTPGDAAAEYSAASEDIEAELRAVLGAVGVEEAGDAGEAARADMPALEELSTEPEAIAIELGLDGAAEADFGRLRRVFALKNHPDRVPPQLRQRALQRMQVANGLIDEAKRRALAKARR</sequence>
<dbReference type="RefSeq" id="WP_367725434.1">
    <property type="nucleotide sequence ID" value="NZ_JBFOCI010000007.1"/>
</dbReference>
<name>A0ABV3R568_9HYPH</name>
<proteinExistence type="predicted"/>
<organism evidence="1 2">
    <name type="scientific">Mesorhizobium marinum</name>
    <dbReference type="NCBI Taxonomy" id="3228790"/>
    <lineage>
        <taxon>Bacteria</taxon>
        <taxon>Pseudomonadati</taxon>
        <taxon>Pseudomonadota</taxon>
        <taxon>Alphaproteobacteria</taxon>
        <taxon>Hyphomicrobiales</taxon>
        <taxon>Phyllobacteriaceae</taxon>
        <taxon>Mesorhizobium</taxon>
    </lineage>
</organism>
<evidence type="ECO:0000313" key="1">
    <source>
        <dbReference type="EMBL" id="MEW9808210.1"/>
    </source>
</evidence>
<evidence type="ECO:0000313" key="2">
    <source>
        <dbReference type="Proteomes" id="UP001556196"/>
    </source>
</evidence>
<keyword evidence="2" id="KW-1185">Reference proteome</keyword>
<dbReference type="Proteomes" id="UP001556196">
    <property type="component" value="Unassembled WGS sequence"/>
</dbReference>
<evidence type="ECO:0008006" key="3">
    <source>
        <dbReference type="Google" id="ProtNLM"/>
    </source>
</evidence>
<accession>A0ABV3R568</accession>
<reference evidence="1 2" key="1">
    <citation type="submission" date="2024-06" db="EMBL/GenBank/DDBJ databases">
        <authorList>
            <person name="Tuo L."/>
        </authorList>
    </citation>
    <scope>NUCLEOTIDE SEQUENCE [LARGE SCALE GENOMIC DNA]</scope>
    <source>
        <strain evidence="1 2">ZMM04-5</strain>
    </source>
</reference>
<comment type="caution">
    <text evidence="1">The sequence shown here is derived from an EMBL/GenBank/DDBJ whole genome shotgun (WGS) entry which is preliminary data.</text>
</comment>
<protein>
    <recommendedName>
        <fullName evidence="3">J domain-containing protein</fullName>
    </recommendedName>
</protein>